<keyword evidence="1" id="KW-0479">Metal-binding</keyword>
<dbReference type="PANTHER" id="PTHR15315:SF26">
    <property type="entry name" value="E3 UBIQUITIN-PROTEIN LIGASE NRDP1"/>
    <property type="match status" value="1"/>
</dbReference>
<dbReference type="InterPro" id="IPR001841">
    <property type="entry name" value="Znf_RING"/>
</dbReference>
<proteinExistence type="predicted"/>
<evidence type="ECO:0000256" key="1">
    <source>
        <dbReference type="ARBA" id="ARBA00022723"/>
    </source>
</evidence>
<dbReference type="Proteomes" id="UP000825890">
    <property type="component" value="Unassembled WGS sequence"/>
</dbReference>
<comment type="caution">
    <text evidence="7">The sequence shown here is derived from an EMBL/GenBank/DDBJ whole genome shotgun (WGS) entry which is preliminary data.</text>
</comment>
<dbReference type="EMBL" id="BOLY01000009">
    <property type="protein sequence ID" value="GIZ49494.1"/>
    <property type="molecule type" value="Genomic_DNA"/>
</dbReference>
<feature type="region of interest" description="Disordered" evidence="5">
    <location>
        <begin position="399"/>
        <end position="436"/>
    </location>
</feature>
<dbReference type="OrthoDB" id="7759664at2759"/>
<dbReference type="PANTHER" id="PTHR15315">
    <property type="entry name" value="RING FINGER PROTEIN 41, 151"/>
    <property type="match status" value="1"/>
</dbReference>
<accession>A0A9P3L1G1</accession>
<organism evidence="7 8">
    <name type="scientific">Cercospora kikuchii</name>
    <dbReference type="NCBI Taxonomy" id="84275"/>
    <lineage>
        <taxon>Eukaryota</taxon>
        <taxon>Fungi</taxon>
        <taxon>Dikarya</taxon>
        <taxon>Ascomycota</taxon>
        <taxon>Pezizomycotina</taxon>
        <taxon>Dothideomycetes</taxon>
        <taxon>Dothideomycetidae</taxon>
        <taxon>Mycosphaerellales</taxon>
        <taxon>Mycosphaerellaceae</taxon>
        <taxon>Cercospora</taxon>
    </lineage>
</organism>
<feature type="domain" description="RING-type" evidence="6">
    <location>
        <begin position="58"/>
        <end position="96"/>
    </location>
</feature>
<dbReference type="SMART" id="SM00184">
    <property type="entry name" value="RING"/>
    <property type="match status" value="1"/>
</dbReference>
<feature type="compositionally biased region" description="Basic and acidic residues" evidence="5">
    <location>
        <begin position="401"/>
        <end position="415"/>
    </location>
</feature>
<dbReference type="GO" id="GO:0008270">
    <property type="term" value="F:zinc ion binding"/>
    <property type="evidence" value="ECO:0007669"/>
    <property type="project" value="UniProtKB-KW"/>
</dbReference>
<dbReference type="GeneID" id="68298099"/>
<keyword evidence="8" id="KW-1185">Reference proteome</keyword>
<feature type="region of interest" description="Disordered" evidence="5">
    <location>
        <begin position="329"/>
        <end position="360"/>
    </location>
</feature>
<evidence type="ECO:0000313" key="8">
    <source>
        <dbReference type="Proteomes" id="UP000825890"/>
    </source>
</evidence>
<feature type="compositionally biased region" description="Acidic residues" evidence="5">
    <location>
        <begin position="416"/>
        <end position="436"/>
    </location>
</feature>
<feature type="region of interest" description="Disordered" evidence="5">
    <location>
        <begin position="209"/>
        <end position="231"/>
    </location>
</feature>
<dbReference type="InterPro" id="IPR013083">
    <property type="entry name" value="Znf_RING/FYVE/PHD"/>
</dbReference>
<dbReference type="PROSITE" id="PS00518">
    <property type="entry name" value="ZF_RING_1"/>
    <property type="match status" value="1"/>
</dbReference>
<gene>
    <name evidence="7" type="ORF">CKM354_001252400</name>
</gene>
<reference evidence="7 8" key="1">
    <citation type="submission" date="2021-01" db="EMBL/GenBank/DDBJ databases">
        <title>Cercospora kikuchii MAFF 305040 whole genome shotgun sequence.</title>
        <authorList>
            <person name="Kashiwa T."/>
            <person name="Suzuki T."/>
        </authorList>
    </citation>
    <scope>NUCLEOTIDE SEQUENCE [LARGE SCALE GENOMIC DNA]</scope>
    <source>
        <strain evidence="7 8">MAFF 305040</strain>
    </source>
</reference>
<name>A0A9P3L1G1_9PEZI</name>
<protein>
    <recommendedName>
        <fullName evidence="6">RING-type domain-containing protein</fullName>
    </recommendedName>
</protein>
<keyword evidence="3" id="KW-0862">Zinc</keyword>
<evidence type="ECO:0000256" key="4">
    <source>
        <dbReference type="PROSITE-ProRule" id="PRU00175"/>
    </source>
</evidence>
<evidence type="ECO:0000256" key="5">
    <source>
        <dbReference type="SAM" id="MobiDB-lite"/>
    </source>
</evidence>
<evidence type="ECO:0000256" key="2">
    <source>
        <dbReference type="ARBA" id="ARBA00022771"/>
    </source>
</evidence>
<dbReference type="Gene3D" id="3.30.40.10">
    <property type="entry name" value="Zinc/RING finger domain, C3HC4 (zinc finger)"/>
    <property type="match status" value="1"/>
</dbReference>
<dbReference type="AlphaFoldDB" id="A0A9P3L1G1"/>
<dbReference type="InterPro" id="IPR017907">
    <property type="entry name" value="Znf_RING_CS"/>
</dbReference>
<keyword evidence="2 4" id="KW-0863">Zinc-finger</keyword>
<sequence length="436" mass="48803">MPSQIEFLAALKATAKANPVPVALQVEESCKQTDLPPAEKSCAAADGESQEEEDDNCCPICTVPLTTMVTTPCSHSYCPGCAEAWFLASRTCPMCRQQLFSGDLVPAPWPPTSLPQDIVWLPVGESEVEDEANRARAALVGREGERLQEILAAETPERMRLGMSRPTCEHMVPDVGNEEMAHFLQNLKLAVFMAVHWFKPRLTPLHENDVNAASQGGQSEDEHRRRHAGGACSTAWKSVMDSMMKTVEEFIDADNGELWHVHEYGEDALARLRKRLHENWRDAWAELHARSKPFVPSKKQRRAEAKGKKAKTVFEWPRYSNGYETEARITSAAPEDPQADQRQERVEGLVPGHSTTPGRRQVERQFAQDFHDVVEYVIGVTTEFFVYEKPDYATKCGCVSHSDHGDEADDEKNGAEDGDEDDDEDWYSDDESDVGL</sequence>
<dbReference type="RefSeq" id="XP_044663981.1">
    <property type="nucleotide sequence ID" value="XM_044808046.1"/>
</dbReference>
<evidence type="ECO:0000313" key="7">
    <source>
        <dbReference type="EMBL" id="GIZ49494.1"/>
    </source>
</evidence>
<dbReference type="PROSITE" id="PS50089">
    <property type="entry name" value="ZF_RING_2"/>
    <property type="match status" value="1"/>
</dbReference>
<dbReference type="Pfam" id="PF13920">
    <property type="entry name" value="zf-C3HC4_3"/>
    <property type="match status" value="1"/>
</dbReference>
<dbReference type="SUPFAM" id="SSF57850">
    <property type="entry name" value="RING/U-box"/>
    <property type="match status" value="1"/>
</dbReference>
<evidence type="ECO:0000256" key="3">
    <source>
        <dbReference type="ARBA" id="ARBA00022833"/>
    </source>
</evidence>
<evidence type="ECO:0000259" key="6">
    <source>
        <dbReference type="PROSITE" id="PS50089"/>
    </source>
</evidence>